<dbReference type="EMBL" id="LNAM01000200">
    <property type="protein sequence ID" value="KSV57779.1"/>
    <property type="molecule type" value="Genomic_DNA"/>
</dbReference>
<reference evidence="1 2" key="1">
    <citation type="submission" date="2015-11" db="EMBL/GenBank/DDBJ databases">
        <title>Butyribacter intestini gen. nov., sp. nov., a butyric acid-producing bacterium of the family Lachnospiraceae isolated from the human faeces.</title>
        <authorList>
            <person name="Zou Y."/>
            <person name="Xue W."/>
            <person name="Luo G."/>
            <person name="Lv M."/>
        </authorList>
    </citation>
    <scope>NUCLEOTIDE SEQUENCE [LARGE SCALE GENOMIC DNA]</scope>
    <source>
        <strain evidence="1 2">ACET-33324</strain>
    </source>
</reference>
<sequence length="117" mass="14052">MERLTYKNYMGCKDILTIDLHNDYTVIAIKSWNPDEQKYYVQLMLKENTVDKWDLIEKAESLEFNVDYKIINKAILKHIATLLSDGFFDYYIDRYEYELKCFDIGNETVEKERLGDK</sequence>
<dbReference type="STRING" id="290052.ASU35_15165"/>
<dbReference type="AlphaFoldDB" id="A0A0V8QBL3"/>
<dbReference type="RefSeq" id="WP_058353992.1">
    <property type="nucleotide sequence ID" value="NZ_CABMMD010000200.1"/>
</dbReference>
<dbReference type="Proteomes" id="UP000054874">
    <property type="component" value="Unassembled WGS sequence"/>
</dbReference>
<name>A0A0V8QBL3_9FIRM</name>
<keyword evidence="2" id="KW-1185">Reference proteome</keyword>
<organism evidence="1 2">
    <name type="scientific">Acetivibrio ethanolgignens</name>
    <dbReference type="NCBI Taxonomy" id="290052"/>
    <lineage>
        <taxon>Bacteria</taxon>
        <taxon>Bacillati</taxon>
        <taxon>Bacillota</taxon>
        <taxon>Clostridia</taxon>
        <taxon>Eubacteriales</taxon>
        <taxon>Oscillospiraceae</taxon>
        <taxon>Acetivibrio</taxon>
    </lineage>
</organism>
<evidence type="ECO:0000313" key="1">
    <source>
        <dbReference type="EMBL" id="KSV57779.1"/>
    </source>
</evidence>
<dbReference type="OrthoDB" id="2062291at2"/>
<proteinExistence type="predicted"/>
<protein>
    <submittedName>
        <fullName evidence="1">Uncharacterized protein</fullName>
    </submittedName>
</protein>
<accession>A0A0V8QBL3</accession>
<gene>
    <name evidence="1" type="ORF">ASU35_15165</name>
</gene>
<comment type="caution">
    <text evidence="1">The sequence shown here is derived from an EMBL/GenBank/DDBJ whole genome shotgun (WGS) entry which is preliminary data.</text>
</comment>
<evidence type="ECO:0000313" key="2">
    <source>
        <dbReference type="Proteomes" id="UP000054874"/>
    </source>
</evidence>